<sequence length="134" mass="14197">MNEKGEVRELRVALTAEDFERAVSLYGEALGLRVVKEWDEPHGRGAIFAAGAATIEVLDRAQAEYVDYVEAGGRVSGPVRLALGVADVGEASGSLQKSGAEAAAAPVTTPWGDRNQRLRAPDGMQLTLFQADAD</sequence>
<proteinExistence type="predicted"/>
<dbReference type="AlphaFoldDB" id="A0A6J4RXW0"/>
<name>A0A6J4RXW0_9ACTN</name>
<dbReference type="Pfam" id="PF00903">
    <property type="entry name" value="Glyoxalase"/>
    <property type="match status" value="1"/>
</dbReference>
<gene>
    <name evidence="3" type="ORF">AVDCRST_MAG12-1324</name>
</gene>
<protein>
    <recommendedName>
        <fullName evidence="2">VOC domain-containing protein</fullName>
    </recommendedName>
</protein>
<dbReference type="Gene3D" id="3.10.180.10">
    <property type="entry name" value="2,3-Dihydroxybiphenyl 1,2-Dioxygenase, domain 1"/>
    <property type="match status" value="1"/>
</dbReference>
<accession>A0A6J4RXW0</accession>
<dbReference type="PROSITE" id="PS51819">
    <property type="entry name" value="VOC"/>
    <property type="match status" value="1"/>
</dbReference>
<feature type="domain" description="VOC" evidence="2">
    <location>
        <begin position="8"/>
        <end position="131"/>
    </location>
</feature>
<evidence type="ECO:0000256" key="1">
    <source>
        <dbReference type="SAM" id="MobiDB-lite"/>
    </source>
</evidence>
<dbReference type="InterPro" id="IPR004360">
    <property type="entry name" value="Glyas_Fos-R_dOase_dom"/>
</dbReference>
<dbReference type="EMBL" id="CADCVK010000207">
    <property type="protein sequence ID" value="CAA9478062.1"/>
    <property type="molecule type" value="Genomic_DNA"/>
</dbReference>
<evidence type="ECO:0000313" key="3">
    <source>
        <dbReference type="EMBL" id="CAA9478062.1"/>
    </source>
</evidence>
<reference evidence="3" key="1">
    <citation type="submission" date="2020-02" db="EMBL/GenBank/DDBJ databases">
        <authorList>
            <person name="Meier V. D."/>
        </authorList>
    </citation>
    <scope>NUCLEOTIDE SEQUENCE</scope>
    <source>
        <strain evidence="3">AVDCRST_MAG12</strain>
    </source>
</reference>
<evidence type="ECO:0000259" key="2">
    <source>
        <dbReference type="PROSITE" id="PS51819"/>
    </source>
</evidence>
<dbReference type="InterPro" id="IPR029068">
    <property type="entry name" value="Glyas_Bleomycin-R_OHBP_Dase"/>
</dbReference>
<dbReference type="InterPro" id="IPR037523">
    <property type="entry name" value="VOC_core"/>
</dbReference>
<dbReference type="SUPFAM" id="SSF54593">
    <property type="entry name" value="Glyoxalase/Bleomycin resistance protein/Dihydroxybiphenyl dioxygenase"/>
    <property type="match status" value="1"/>
</dbReference>
<organism evidence="3">
    <name type="scientific">uncultured Rubrobacteraceae bacterium</name>
    <dbReference type="NCBI Taxonomy" id="349277"/>
    <lineage>
        <taxon>Bacteria</taxon>
        <taxon>Bacillati</taxon>
        <taxon>Actinomycetota</taxon>
        <taxon>Rubrobacteria</taxon>
        <taxon>Rubrobacterales</taxon>
        <taxon>Rubrobacteraceae</taxon>
        <taxon>environmental samples</taxon>
    </lineage>
</organism>
<feature type="region of interest" description="Disordered" evidence="1">
    <location>
        <begin position="95"/>
        <end position="117"/>
    </location>
</feature>